<dbReference type="EMBL" id="VOOS01000002">
    <property type="protein sequence ID" value="TXB66074.1"/>
    <property type="molecule type" value="Genomic_DNA"/>
</dbReference>
<dbReference type="AlphaFoldDB" id="A0A5C6RVK3"/>
<evidence type="ECO:0000256" key="2">
    <source>
        <dbReference type="ARBA" id="ARBA00022679"/>
    </source>
</evidence>
<protein>
    <submittedName>
        <fullName evidence="4">Class I SAM-dependent methyltransferase</fullName>
    </submittedName>
</protein>
<sequence length="211" mass="23964">MSNTKKTVLLFDKYANIYQEKFMDVSLYHKSLDILCNNIINENAKVLELACGPGNLTNYILQKRPNINILATDLAPNMLDLAKKNNPSAHFQLLDCKNISQLNTNFDAIICGFGFPYLSKKEAIQFIKDSSLILNPNGILYLSTIEDDNKKSGYRKGSNGDEMYMNFHEASYIEKALKLNNFEILELDRVVTQNKNQTITDLIIIAQNKVT</sequence>
<dbReference type="GO" id="GO:0008168">
    <property type="term" value="F:methyltransferase activity"/>
    <property type="evidence" value="ECO:0007669"/>
    <property type="project" value="UniProtKB-KW"/>
</dbReference>
<feature type="domain" description="Methyltransferase" evidence="3">
    <location>
        <begin position="46"/>
        <end position="138"/>
    </location>
</feature>
<reference evidence="4 5" key="1">
    <citation type="submission" date="2019-08" db="EMBL/GenBank/DDBJ databases">
        <title>Genome of Vicingus serpentipes NCIMB 15042.</title>
        <authorList>
            <person name="Bowman J.P."/>
        </authorList>
    </citation>
    <scope>NUCLEOTIDE SEQUENCE [LARGE SCALE GENOMIC DNA]</scope>
    <source>
        <strain evidence="4 5">NCIMB 15042</strain>
    </source>
</reference>
<keyword evidence="5" id="KW-1185">Reference proteome</keyword>
<gene>
    <name evidence="4" type="ORF">FRY74_05750</name>
</gene>
<dbReference type="Proteomes" id="UP000321721">
    <property type="component" value="Unassembled WGS sequence"/>
</dbReference>
<dbReference type="RefSeq" id="WP_147099504.1">
    <property type="nucleotide sequence ID" value="NZ_VOOS01000002.1"/>
</dbReference>
<dbReference type="GO" id="GO:0032259">
    <property type="term" value="P:methylation"/>
    <property type="evidence" value="ECO:0007669"/>
    <property type="project" value="UniProtKB-KW"/>
</dbReference>
<organism evidence="4 5">
    <name type="scientific">Vicingus serpentipes</name>
    <dbReference type="NCBI Taxonomy" id="1926625"/>
    <lineage>
        <taxon>Bacteria</taxon>
        <taxon>Pseudomonadati</taxon>
        <taxon>Bacteroidota</taxon>
        <taxon>Flavobacteriia</taxon>
        <taxon>Flavobacteriales</taxon>
        <taxon>Vicingaceae</taxon>
        <taxon>Vicingus</taxon>
    </lineage>
</organism>
<name>A0A5C6RVK3_9FLAO</name>
<keyword evidence="1 4" id="KW-0489">Methyltransferase</keyword>
<dbReference type="CDD" id="cd02440">
    <property type="entry name" value="AdoMet_MTases"/>
    <property type="match status" value="1"/>
</dbReference>
<keyword evidence="2 4" id="KW-0808">Transferase</keyword>
<dbReference type="Gene3D" id="3.40.50.150">
    <property type="entry name" value="Vaccinia Virus protein VP39"/>
    <property type="match status" value="1"/>
</dbReference>
<dbReference type="PANTHER" id="PTHR43861:SF1">
    <property type="entry name" value="TRANS-ACONITATE 2-METHYLTRANSFERASE"/>
    <property type="match status" value="1"/>
</dbReference>
<dbReference type="PANTHER" id="PTHR43861">
    <property type="entry name" value="TRANS-ACONITATE 2-METHYLTRANSFERASE-RELATED"/>
    <property type="match status" value="1"/>
</dbReference>
<evidence type="ECO:0000313" key="4">
    <source>
        <dbReference type="EMBL" id="TXB66074.1"/>
    </source>
</evidence>
<dbReference type="InterPro" id="IPR041698">
    <property type="entry name" value="Methyltransf_25"/>
</dbReference>
<accession>A0A5C6RVK3</accession>
<evidence type="ECO:0000259" key="3">
    <source>
        <dbReference type="Pfam" id="PF13649"/>
    </source>
</evidence>
<comment type="caution">
    <text evidence="4">The sequence shown here is derived from an EMBL/GenBank/DDBJ whole genome shotgun (WGS) entry which is preliminary data.</text>
</comment>
<dbReference type="SUPFAM" id="SSF53335">
    <property type="entry name" value="S-adenosyl-L-methionine-dependent methyltransferases"/>
    <property type="match status" value="1"/>
</dbReference>
<evidence type="ECO:0000313" key="5">
    <source>
        <dbReference type="Proteomes" id="UP000321721"/>
    </source>
</evidence>
<proteinExistence type="predicted"/>
<dbReference type="OrthoDB" id="9789123at2"/>
<dbReference type="InterPro" id="IPR029063">
    <property type="entry name" value="SAM-dependent_MTases_sf"/>
</dbReference>
<dbReference type="Pfam" id="PF13649">
    <property type="entry name" value="Methyltransf_25"/>
    <property type="match status" value="1"/>
</dbReference>
<evidence type="ECO:0000256" key="1">
    <source>
        <dbReference type="ARBA" id="ARBA00022603"/>
    </source>
</evidence>